<protein>
    <recommendedName>
        <fullName evidence="2">C2H2-type domain-containing protein</fullName>
    </recommendedName>
</protein>
<dbReference type="Proteomes" id="UP000265703">
    <property type="component" value="Unassembled WGS sequence"/>
</dbReference>
<keyword evidence="1" id="KW-0479">Metal-binding</keyword>
<organism evidence="3 4">
    <name type="scientific">Glomus cerebriforme</name>
    <dbReference type="NCBI Taxonomy" id="658196"/>
    <lineage>
        <taxon>Eukaryota</taxon>
        <taxon>Fungi</taxon>
        <taxon>Fungi incertae sedis</taxon>
        <taxon>Mucoromycota</taxon>
        <taxon>Glomeromycotina</taxon>
        <taxon>Glomeromycetes</taxon>
        <taxon>Glomerales</taxon>
        <taxon>Glomeraceae</taxon>
        <taxon>Glomus</taxon>
    </lineage>
</organism>
<name>A0A397TNY0_9GLOM</name>
<dbReference type="GO" id="GO:0008270">
    <property type="term" value="F:zinc ion binding"/>
    <property type="evidence" value="ECO:0007669"/>
    <property type="project" value="UniProtKB-KW"/>
</dbReference>
<dbReference type="OrthoDB" id="342064at2759"/>
<accession>A0A397TNY0</accession>
<keyword evidence="1" id="KW-0862">Zinc</keyword>
<dbReference type="STRING" id="658196.A0A397TNY0"/>
<dbReference type="PROSITE" id="PS50157">
    <property type="entry name" value="ZINC_FINGER_C2H2_2"/>
    <property type="match status" value="1"/>
</dbReference>
<dbReference type="PROSITE" id="PS00028">
    <property type="entry name" value="ZINC_FINGER_C2H2_1"/>
    <property type="match status" value="1"/>
</dbReference>
<evidence type="ECO:0000313" key="3">
    <source>
        <dbReference type="EMBL" id="RIA99668.1"/>
    </source>
</evidence>
<dbReference type="InterPro" id="IPR036236">
    <property type="entry name" value="Znf_C2H2_sf"/>
</dbReference>
<keyword evidence="4" id="KW-1185">Reference proteome</keyword>
<proteinExistence type="predicted"/>
<evidence type="ECO:0000256" key="1">
    <source>
        <dbReference type="PROSITE-ProRule" id="PRU00042"/>
    </source>
</evidence>
<sequence length="86" mass="10408">MKLRNMEELASKKVLDKFYQEYVIEVEPQHKFKCKVCGKLFKGADFVRKHIEYKHHDTVEAITKFFNSYVLYFQPHHPNDPIQQLH</sequence>
<evidence type="ECO:0000313" key="4">
    <source>
        <dbReference type="Proteomes" id="UP000265703"/>
    </source>
</evidence>
<reference evidence="3 4" key="1">
    <citation type="submission" date="2018-06" db="EMBL/GenBank/DDBJ databases">
        <title>Comparative genomics reveals the genomic features of Rhizophagus irregularis, R. cerebriforme, R. diaphanum and Gigaspora rosea, and their symbiotic lifestyle signature.</title>
        <authorList>
            <person name="Morin E."/>
            <person name="San Clemente H."/>
            <person name="Chen E.C.H."/>
            <person name="De La Providencia I."/>
            <person name="Hainaut M."/>
            <person name="Kuo A."/>
            <person name="Kohler A."/>
            <person name="Murat C."/>
            <person name="Tang N."/>
            <person name="Roy S."/>
            <person name="Loubradou J."/>
            <person name="Henrissat B."/>
            <person name="Grigoriev I.V."/>
            <person name="Corradi N."/>
            <person name="Roux C."/>
            <person name="Martin F.M."/>
        </authorList>
    </citation>
    <scope>NUCLEOTIDE SEQUENCE [LARGE SCALE GENOMIC DNA]</scope>
    <source>
        <strain evidence="3 4">DAOM 227022</strain>
    </source>
</reference>
<feature type="domain" description="C2H2-type" evidence="2">
    <location>
        <begin position="32"/>
        <end position="60"/>
    </location>
</feature>
<keyword evidence="1" id="KW-0863">Zinc-finger</keyword>
<dbReference type="InterPro" id="IPR013087">
    <property type="entry name" value="Znf_C2H2_type"/>
</dbReference>
<dbReference type="AlphaFoldDB" id="A0A397TNY0"/>
<comment type="caution">
    <text evidence="3">The sequence shown here is derived from an EMBL/GenBank/DDBJ whole genome shotgun (WGS) entry which is preliminary data.</text>
</comment>
<dbReference type="InterPro" id="IPR007042">
    <property type="entry name" value="SERRATE/Ars2_C"/>
</dbReference>
<evidence type="ECO:0000259" key="2">
    <source>
        <dbReference type="PROSITE" id="PS50157"/>
    </source>
</evidence>
<dbReference type="EMBL" id="QKYT01000002">
    <property type="protein sequence ID" value="RIA99668.1"/>
    <property type="molecule type" value="Genomic_DNA"/>
</dbReference>
<gene>
    <name evidence="3" type="ORF">C1645_173788</name>
</gene>
<dbReference type="SUPFAM" id="SSF57667">
    <property type="entry name" value="beta-beta-alpha zinc fingers"/>
    <property type="match status" value="1"/>
</dbReference>
<dbReference type="Pfam" id="PF04959">
    <property type="entry name" value="ARS2"/>
    <property type="match status" value="1"/>
</dbReference>